<feature type="signal peptide" evidence="1">
    <location>
        <begin position="1"/>
        <end position="24"/>
    </location>
</feature>
<feature type="domain" description="AB hydrolase-1" evidence="2">
    <location>
        <begin position="90"/>
        <end position="285"/>
    </location>
</feature>
<evidence type="ECO:0000259" key="2">
    <source>
        <dbReference type="Pfam" id="PF12697"/>
    </source>
</evidence>
<keyword evidence="1" id="KW-0732">Signal</keyword>
<keyword evidence="3" id="KW-0378">Hydrolase</keyword>
<dbReference type="OrthoDB" id="9785847at2"/>
<accession>A0A657LNU7</accession>
<proteinExistence type="predicted"/>
<comment type="caution">
    <text evidence="3">The sequence shown here is derived from an EMBL/GenBank/DDBJ whole genome shotgun (WGS) entry which is preliminary data.</text>
</comment>
<dbReference type="PANTHER" id="PTHR42886">
    <property type="entry name" value="RE40534P-RELATED"/>
    <property type="match status" value="1"/>
</dbReference>
<feature type="chain" id="PRO_5024863443" evidence="1">
    <location>
        <begin position="25"/>
        <end position="304"/>
    </location>
</feature>
<name>A0A657LNU7_9HYPH</name>
<dbReference type="InterPro" id="IPR000073">
    <property type="entry name" value="AB_hydrolase_1"/>
</dbReference>
<dbReference type="RefSeq" id="WP_071834582.1">
    <property type="nucleotide sequence ID" value="NZ_LSRP01000107.1"/>
</dbReference>
<dbReference type="Proteomes" id="UP000182661">
    <property type="component" value="Unassembled WGS sequence"/>
</dbReference>
<reference evidence="3 4" key="1">
    <citation type="submission" date="2016-02" db="EMBL/GenBank/DDBJ databases">
        <title>Genome sequencing of a beta-galactosidase producing bacteria Rhizobium sp. 59.</title>
        <authorList>
            <person name="Wang D."/>
            <person name="Kot W."/>
            <person name="Qin Y."/>
            <person name="Hansen L."/>
            <person name="Naqvi K."/>
            <person name="Rensing C."/>
        </authorList>
    </citation>
    <scope>NUCLEOTIDE SEQUENCE [LARGE SCALE GENOMIC DNA]</scope>
    <source>
        <strain evidence="3 4">59</strain>
    </source>
</reference>
<keyword evidence="4" id="KW-1185">Reference proteome</keyword>
<organism evidence="3 4">
    <name type="scientific">Pararhizobium antarcticum</name>
    <dbReference type="NCBI Taxonomy" id="1798805"/>
    <lineage>
        <taxon>Bacteria</taxon>
        <taxon>Pseudomonadati</taxon>
        <taxon>Pseudomonadota</taxon>
        <taxon>Alphaproteobacteria</taxon>
        <taxon>Hyphomicrobiales</taxon>
        <taxon>Rhizobiaceae</taxon>
        <taxon>Rhizobium/Agrobacterium group</taxon>
        <taxon>Pararhizobium</taxon>
    </lineage>
</organism>
<dbReference type="GO" id="GO:0016787">
    <property type="term" value="F:hydrolase activity"/>
    <property type="evidence" value="ECO:0007669"/>
    <property type="project" value="UniProtKB-KW"/>
</dbReference>
<dbReference type="PANTHER" id="PTHR42886:SF29">
    <property type="entry name" value="PUMMELIG, ISOFORM A"/>
    <property type="match status" value="1"/>
</dbReference>
<evidence type="ECO:0000313" key="3">
    <source>
        <dbReference type="EMBL" id="OJF93446.1"/>
    </source>
</evidence>
<dbReference type="Gene3D" id="3.40.50.1820">
    <property type="entry name" value="alpha/beta hydrolase"/>
    <property type="match status" value="1"/>
</dbReference>
<dbReference type="Pfam" id="PF12697">
    <property type="entry name" value="Abhydrolase_6"/>
    <property type="match status" value="1"/>
</dbReference>
<dbReference type="InterPro" id="IPR029058">
    <property type="entry name" value="AB_hydrolase_fold"/>
</dbReference>
<dbReference type="EMBL" id="LSRP01000107">
    <property type="protein sequence ID" value="OJF93446.1"/>
    <property type="molecule type" value="Genomic_DNA"/>
</dbReference>
<sequence>MPSFALKVIRMSLAAVALFSPAAAGRLAFGIFSRTPGRRGKNAKEAAALEKAAPVVARAERVSLSLPLSGGAAVAHRFLPDATVANGKRVLVTHGWGSRVDYLTALVEGLVSAGAEVVALDWPGHGASPGRFLTMPQAVQTVDAAWRHFGPFDAAVGHSFGGASLACAAGGALAGVQPRIPGRLVLIGAPSEMAWLFADFGRFMRLRPKVQAAFEAVVERLAGRSLSEFDAARMMGALDVPVLIIHAEDDKEVAAEHARRYAAANARVHLHWANGLGHRRIVSAPPVIEIVCDFLFDRPDRAVA</sequence>
<protein>
    <submittedName>
        <fullName evidence="3">Hydrolase</fullName>
    </submittedName>
</protein>
<dbReference type="AlphaFoldDB" id="A0A657LNU7"/>
<evidence type="ECO:0000313" key="4">
    <source>
        <dbReference type="Proteomes" id="UP000182661"/>
    </source>
</evidence>
<evidence type="ECO:0000256" key="1">
    <source>
        <dbReference type="SAM" id="SignalP"/>
    </source>
</evidence>
<dbReference type="SUPFAM" id="SSF53474">
    <property type="entry name" value="alpha/beta-Hydrolases"/>
    <property type="match status" value="1"/>
</dbReference>
<gene>
    <name evidence="3" type="ORF">AX760_05465</name>
</gene>